<dbReference type="Pfam" id="PF00179">
    <property type="entry name" value="UQ_con"/>
    <property type="match status" value="1"/>
</dbReference>
<name>A0AB34HYI2_ESCRO</name>
<reference evidence="2 3" key="1">
    <citation type="submission" date="2022-11" db="EMBL/GenBank/DDBJ databases">
        <title>Whole genome sequence of Eschrichtius robustus ER-17-0199.</title>
        <authorList>
            <person name="Bruniche-Olsen A."/>
            <person name="Black A.N."/>
            <person name="Fields C.J."/>
            <person name="Walden K."/>
            <person name="Dewoody J.A."/>
        </authorList>
    </citation>
    <scope>NUCLEOTIDE SEQUENCE [LARGE SCALE GENOMIC DNA]</scope>
    <source>
        <strain evidence="2">ER-17-0199</strain>
        <tissue evidence="2">Blubber</tissue>
    </source>
</reference>
<dbReference type="InterPro" id="IPR000608">
    <property type="entry name" value="UBC"/>
</dbReference>
<evidence type="ECO:0000259" key="1">
    <source>
        <dbReference type="Pfam" id="PF00179"/>
    </source>
</evidence>
<comment type="caution">
    <text evidence="2">The sequence shown here is derived from an EMBL/GenBank/DDBJ whole genome shotgun (WGS) entry which is preliminary data.</text>
</comment>
<dbReference type="Proteomes" id="UP001159641">
    <property type="component" value="Unassembled WGS sequence"/>
</dbReference>
<evidence type="ECO:0000313" key="3">
    <source>
        <dbReference type="Proteomes" id="UP001159641"/>
    </source>
</evidence>
<evidence type="ECO:0000313" key="2">
    <source>
        <dbReference type="EMBL" id="KAJ8796374.1"/>
    </source>
</evidence>
<dbReference type="Gene3D" id="3.10.110.10">
    <property type="entry name" value="Ubiquitin Conjugating Enzyme"/>
    <property type="match status" value="1"/>
</dbReference>
<accession>A0AB34HYI2</accession>
<gene>
    <name evidence="2" type="ORF">J1605_017929</name>
</gene>
<keyword evidence="3" id="KW-1185">Reference proteome</keyword>
<feature type="domain" description="UBC core" evidence="1">
    <location>
        <begin position="101"/>
        <end position="144"/>
    </location>
</feature>
<sequence length="160" mass="17862">MDRRGMIQGDICAGYAFGASAYMEWIEYLNSLDWMRSLWKCVGRVEDLGQSPGALQYWSIGEVGRNCKEIAAIQVGREPGECGFKKLDEALQTKERADQLDKWSPALQIRTVLLSIQALLSAPNPDDPLANDVAEQWKTNEAQAIETGTEYSFSFTPLPL</sequence>
<dbReference type="AlphaFoldDB" id="A0AB34HYI2"/>
<organism evidence="2 3">
    <name type="scientific">Eschrichtius robustus</name>
    <name type="common">California gray whale</name>
    <name type="synonym">Eschrichtius gibbosus</name>
    <dbReference type="NCBI Taxonomy" id="9764"/>
    <lineage>
        <taxon>Eukaryota</taxon>
        <taxon>Metazoa</taxon>
        <taxon>Chordata</taxon>
        <taxon>Craniata</taxon>
        <taxon>Vertebrata</taxon>
        <taxon>Euteleostomi</taxon>
        <taxon>Mammalia</taxon>
        <taxon>Eutheria</taxon>
        <taxon>Laurasiatheria</taxon>
        <taxon>Artiodactyla</taxon>
        <taxon>Whippomorpha</taxon>
        <taxon>Cetacea</taxon>
        <taxon>Mysticeti</taxon>
        <taxon>Eschrichtiidae</taxon>
        <taxon>Eschrichtius</taxon>
    </lineage>
</organism>
<dbReference type="EMBL" id="JAIQCJ010000418">
    <property type="protein sequence ID" value="KAJ8796374.1"/>
    <property type="molecule type" value="Genomic_DNA"/>
</dbReference>
<dbReference type="SUPFAM" id="SSF54495">
    <property type="entry name" value="UBC-like"/>
    <property type="match status" value="1"/>
</dbReference>
<protein>
    <recommendedName>
        <fullName evidence="1">UBC core domain-containing protein</fullName>
    </recommendedName>
</protein>
<proteinExistence type="predicted"/>
<dbReference type="InterPro" id="IPR016135">
    <property type="entry name" value="UBQ-conjugating_enzyme/RWD"/>
</dbReference>